<dbReference type="EMBL" id="QJTI01000003">
    <property type="protein sequence ID" value="PYF04493.1"/>
    <property type="molecule type" value="Genomic_DNA"/>
</dbReference>
<organism evidence="1 2">
    <name type="scientific">Rhodopseudomonas faecalis</name>
    <dbReference type="NCBI Taxonomy" id="99655"/>
    <lineage>
        <taxon>Bacteria</taxon>
        <taxon>Pseudomonadati</taxon>
        <taxon>Pseudomonadota</taxon>
        <taxon>Alphaproteobacteria</taxon>
        <taxon>Hyphomicrobiales</taxon>
        <taxon>Nitrobacteraceae</taxon>
        <taxon>Rhodopseudomonas</taxon>
    </lineage>
</organism>
<keyword evidence="2" id="KW-1185">Reference proteome</keyword>
<dbReference type="AlphaFoldDB" id="A0A318TJ85"/>
<evidence type="ECO:0000313" key="1">
    <source>
        <dbReference type="EMBL" id="PYF04493.1"/>
    </source>
</evidence>
<evidence type="ECO:0000313" key="2">
    <source>
        <dbReference type="Proteomes" id="UP000248148"/>
    </source>
</evidence>
<dbReference type="Gene3D" id="3.30.70.120">
    <property type="match status" value="1"/>
</dbReference>
<protein>
    <submittedName>
        <fullName evidence="1">Uncharacterized protein DUF3240</fullName>
    </submittedName>
</protein>
<sequence>MTSVLLTLTAPVALEEQLTGLLSTHEPSSRAGFRISDVRCHGENVAYRDVFEQIRGYVRMIEIAVVLAERDLTELLALLAKELPFAEISYRATPIVRAGTVNPR</sequence>
<dbReference type="RefSeq" id="WP_110779887.1">
    <property type="nucleotide sequence ID" value="NZ_QJTI01000003.1"/>
</dbReference>
<proteinExistence type="predicted"/>
<dbReference type="Pfam" id="PF11582">
    <property type="entry name" value="DUF3240"/>
    <property type="match status" value="1"/>
</dbReference>
<dbReference type="InterPro" id="IPR021634">
    <property type="entry name" value="DUF3240"/>
</dbReference>
<gene>
    <name evidence="1" type="ORF">BJ122_103147</name>
</gene>
<dbReference type="OrthoDB" id="8139576at2"/>
<accession>A0A318TJ85</accession>
<comment type="caution">
    <text evidence="1">The sequence shown here is derived from an EMBL/GenBank/DDBJ whole genome shotgun (WGS) entry which is preliminary data.</text>
</comment>
<name>A0A318TJ85_9BRAD</name>
<dbReference type="Proteomes" id="UP000248148">
    <property type="component" value="Unassembled WGS sequence"/>
</dbReference>
<dbReference type="InterPro" id="IPR015867">
    <property type="entry name" value="N-reg_PII/ATP_PRibTrfase_C"/>
</dbReference>
<reference evidence="1 2" key="1">
    <citation type="submission" date="2018-06" db="EMBL/GenBank/DDBJ databases">
        <title>Genomic Encyclopedia of Archaeal and Bacterial Type Strains, Phase II (KMG-II): from individual species to whole genera.</title>
        <authorList>
            <person name="Goeker M."/>
        </authorList>
    </citation>
    <scope>NUCLEOTIDE SEQUENCE [LARGE SCALE GENOMIC DNA]</scope>
    <source>
        <strain evidence="1 2">JCM 11668</strain>
    </source>
</reference>